<dbReference type="Proteomes" id="UP000886520">
    <property type="component" value="Chromosome 7"/>
</dbReference>
<gene>
    <name evidence="3" type="ORF">GOP47_0006998</name>
</gene>
<dbReference type="PANTHER" id="PTHR46411">
    <property type="entry name" value="FAMILY ATPASE, PUTATIVE-RELATED"/>
    <property type="match status" value="1"/>
</dbReference>
<dbReference type="Pfam" id="PF22942">
    <property type="entry name" value="DUF7025"/>
    <property type="match status" value="1"/>
</dbReference>
<organism evidence="3 4">
    <name type="scientific">Adiantum capillus-veneris</name>
    <name type="common">Maidenhair fern</name>
    <dbReference type="NCBI Taxonomy" id="13818"/>
    <lineage>
        <taxon>Eukaryota</taxon>
        <taxon>Viridiplantae</taxon>
        <taxon>Streptophyta</taxon>
        <taxon>Embryophyta</taxon>
        <taxon>Tracheophyta</taxon>
        <taxon>Polypodiopsida</taxon>
        <taxon>Polypodiidae</taxon>
        <taxon>Polypodiales</taxon>
        <taxon>Pteridineae</taxon>
        <taxon>Pteridaceae</taxon>
        <taxon>Vittarioideae</taxon>
        <taxon>Adiantum</taxon>
    </lineage>
</organism>
<name>A0A9D4V039_ADICA</name>
<evidence type="ECO:0000313" key="4">
    <source>
        <dbReference type="Proteomes" id="UP000886520"/>
    </source>
</evidence>
<keyword evidence="4" id="KW-1185">Reference proteome</keyword>
<dbReference type="PANTHER" id="PTHR46411:SF3">
    <property type="entry name" value="AAA+ ATPASE DOMAIN-CONTAINING PROTEIN"/>
    <property type="match status" value="1"/>
</dbReference>
<dbReference type="Pfam" id="PF00004">
    <property type="entry name" value="AAA"/>
    <property type="match status" value="1"/>
</dbReference>
<comment type="caution">
    <text evidence="3">The sequence shown here is derived from an EMBL/GenBank/DDBJ whole genome shotgun (WGS) entry which is preliminary data.</text>
</comment>
<proteinExistence type="predicted"/>
<dbReference type="SMART" id="SM00382">
    <property type="entry name" value="AAA"/>
    <property type="match status" value="1"/>
</dbReference>
<sequence>MEDAIHNHGHVVAVEGKAEGREGDQAKTEEALKVTDVKDPHWRWPSHQKWYCHMEGVWKTKDTTMSDEGKNLQDGLQCPFEVNTTLKEQNEDLSEVHVKLRSPYLIAVLRKYLPQVAESLYSDEPDIDAKDLIGIRNSLQDELKVTQDPSSKARPQGDGSNSVCKDEVAMLGSNECAADGKYEVAQHGSNVANGVVDGEDEALANIHLQHLLRFLDAQFKDVFAKYAWMKQEGLVSYNMLWAFLIPGIEVRRICDISGQTCQAVICGKGKYNHKSWSPDKNGFKMKLKVTDFNGESFRYCTMKYKIPEFDGEVPFTSLPVCPWSFFSSQEQHDLTDCLQQRGQLFYDYAVKEPFRFMHFRGSLGFYESNFMGCFQLRRVNADGRVMVDLLSLARANPDWPLQNAQPPSELLRDVAEKEVETTKKRKQPTEDQLLSAPAIVYGFSFSIKKWGCFDVGGLREITFEDQAYDQLIMKSAKQKEMLKAIVTTHLALKGEKGTRSVDVVAQKGEGCVVLCYGPPGTGKTLTAESLAETLRRPLWAIGAFELGEDPGDLEKSLSQVFSTALRWRAIVLLDEADGYLERRAFNVDVRRNLMTGVFLRLLEYYAGVLFLTSNRVGAFDEAFLSRISLCIRYPPLDDERRGSVWRSLLARAGIAFSEDNVNCLLQCGQPLNGREIRNIISLAHNWAHSRAQPLSIDDVHDALQIVTAGCKELLKDLNESSTVIAP</sequence>
<dbReference type="InterPro" id="IPR027417">
    <property type="entry name" value="P-loop_NTPase"/>
</dbReference>
<dbReference type="EMBL" id="JABFUD020000007">
    <property type="protein sequence ID" value="KAI5077174.1"/>
    <property type="molecule type" value="Genomic_DNA"/>
</dbReference>
<feature type="domain" description="AAA+ ATPase" evidence="2">
    <location>
        <begin position="509"/>
        <end position="638"/>
    </location>
</feature>
<dbReference type="OrthoDB" id="1909256at2759"/>
<dbReference type="GO" id="GO:0016887">
    <property type="term" value="F:ATP hydrolysis activity"/>
    <property type="evidence" value="ECO:0007669"/>
    <property type="project" value="InterPro"/>
</dbReference>
<dbReference type="GO" id="GO:0005524">
    <property type="term" value="F:ATP binding"/>
    <property type="evidence" value="ECO:0007669"/>
    <property type="project" value="InterPro"/>
</dbReference>
<keyword evidence="1" id="KW-0934">Plastid</keyword>
<keyword evidence="1" id="KW-0150">Chloroplast</keyword>
<dbReference type="SUPFAM" id="SSF52540">
    <property type="entry name" value="P-loop containing nucleoside triphosphate hydrolases"/>
    <property type="match status" value="1"/>
</dbReference>
<dbReference type="InterPro" id="IPR003959">
    <property type="entry name" value="ATPase_AAA_core"/>
</dbReference>
<evidence type="ECO:0000313" key="3">
    <source>
        <dbReference type="EMBL" id="KAI5077174.1"/>
    </source>
</evidence>
<dbReference type="CDD" id="cd19481">
    <property type="entry name" value="RecA-like_protease"/>
    <property type="match status" value="1"/>
</dbReference>
<dbReference type="InterPro" id="IPR054289">
    <property type="entry name" value="DUF7025"/>
</dbReference>
<dbReference type="AlphaFoldDB" id="A0A9D4V039"/>
<evidence type="ECO:0000259" key="2">
    <source>
        <dbReference type="SMART" id="SM00382"/>
    </source>
</evidence>
<accession>A0A9D4V039</accession>
<reference evidence="3" key="1">
    <citation type="submission" date="2021-01" db="EMBL/GenBank/DDBJ databases">
        <title>Adiantum capillus-veneris genome.</title>
        <authorList>
            <person name="Fang Y."/>
            <person name="Liao Q."/>
        </authorList>
    </citation>
    <scope>NUCLEOTIDE SEQUENCE</scope>
    <source>
        <strain evidence="3">H3</strain>
        <tissue evidence="3">Leaf</tissue>
    </source>
</reference>
<evidence type="ECO:0000256" key="1">
    <source>
        <dbReference type="ARBA" id="ARBA00022528"/>
    </source>
</evidence>
<dbReference type="InterPro" id="IPR003593">
    <property type="entry name" value="AAA+_ATPase"/>
</dbReference>
<dbReference type="Gene3D" id="3.40.50.300">
    <property type="entry name" value="P-loop containing nucleotide triphosphate hydrolases"/>
    <property type="match status" value="1"/>
</dbReference>
<protein>
    <recommendedName>
        <fullName evidence="2">AAA+ ATPase domain-containing protein</fullName>
    </recommendedName>
</protein>